<dbReference type="PANTHER" id="PTHR43422">
    <property type="entry name" value="THIAMINE THIAZOLE SYNTHASE"/>
    <property type="match status" value="1"/>
</dbReference>
<proteinExistence type="predicted"/>
<accession>A0A2M8M0T5</accession>
<dbReference type="AlphaFoldDB" id="A0A2M8M0T5"/>
<name>A0A2M8M0T5_9ACTN</name>
<dbReference type="PANTHER" id="PTHR43422:SF3">
    <property type="entry name" value="THIAMINE THIAZOLE SYNTHASE"/>
    <property type="match status" value="1"/>
</dbReference>
<evidence type="ECO:0000313" key="3">
    <source>
        <dbReference type="Proteomes" id="UP000230407"/>
    </source>
</evidence>
<organism evidence="2 3">
    <name type="scientific">Streptomyces carminius</name>
    <dbReference type="NCBI Taxonomy" id="2665496"/>
    <lineage>
        <taxon>Bacteria</taxon>
        <taxon>Bacillati</taxon>
        <taxon>Actinomycetota</taxon>
        <taxon>Actinomycetes</taxon>
        <taxon>Kitasatosporales</taxon>
        <taxon>Streptomycetaceae</taxon>
        <taxon>Streptomyces</taxon>
    </lineage>
</organism>
<dbReference type="GO" id="GO:0004497">
    <property type="term" value="F:monooxygenase activity"/>
    <property type="evidence" value="ECO:0007669"/>
    <property type="project" value="UniProtKB-KW"/>
</dbReference>
<feature type="region of interest" description="Disordered" evidence="1">
    <location>
        <begin position="131"/>
        <end position="164"/>
    </location>
</feature>
<dbReference type="SUPFAM" id="SSF51905">
    <property type="entry name" value="FAD/NAD(P)-binding domain"/>
    <property type="match status" value="1"/>
</dbReference>
<dbReference type="InterPro" id="IPR036188">
    <property type="entry name" value="FAD/NAD-bd_sf"/>
</dbReference>
<dbReference type="Pfam" id="PF13450">
    <property type="entry name" value="NAD_binding_8"/>
    <property type="match status" value="1"/>
</dbReference>
<sequence>MVIGAGIAGLTAARALADACERVTVLDRDVLPAVPAPRRGTPQSRHLHVLLARGAEALDELFPGFLDELAEAGAVRADTQGDAHWYFDGHHVRRAPSGLFSYGLSRPLLEHRVRERVTGLGNVTLMPSTEVLGPVTTPDRTRITGVRTRPLPDGTDGTGGTDAAGETVLDADLVVDAAGRGSRTLHWLTELGHPLPAKTEVRADIVYVTRHFRREPHHLGGRKAAAIVGYPGHPRSGALITVEGDRFAVVLAGQYGEEPPTDEAGMLAYAESLAGPDVAEVLRTAEPLDEPARTRYPASVRHHYEKLDRHLGGFLVTGDALCTFNPAYGQGMTAAALEALLLRRLLAEGPGPGPGPDPHDLPRRFFRAAAKAVDTPWLLAAGGDLRFPEAEGRRGPADVLLDRYLTRYRAAASVDAALGRTFLRVVHMVEPPTALLAPGRVLRALRAARRATAPGTAGG</sequence>
<evidence type="ECO:0000256" key="1">
    <source>
        <dbReference type="SAM" id="MobiDB-lite"/>
    </source>
</evidence>
<protein>
    <submittedName>
        <fullName evidence="2">Squalene monooxygenase</fullName>
    </submittedName>
</protein>
<gene>
    <name evidence="2" type="ORF">CUT44_11100</name>
</gene>
<dbReference type="Proteomes" id="UP000230407">
    <property type="component" value="Unassembled WGS sequence"/>
</dbReference>
<keyword evidence="2" id="KW-0560">Oxidoreductase</keyword>
<dbReference type="EMBL" id="PGGW01000039">
    <property type="protein sequence ID" value="PJE97811.1"/>
    <property type="molecule type" value="Genomic_DNA"/>
</dbReference>
<keyword evidence="3" id="KW-1185">Reference proteome</keyword>
<keyword evidence="2" id="KW-0503">Monooxygenase</keyword>
<dbReference type="Gene3D" id="3.50.50.60">
    <property type="entry name" value="FAD/NAD(P)-binding domain"/>
    <property type="match status" value="1"/>
</dbReference>
<comment type="caution">
    <text evidence="2">The sequence shown here is derived from an EMBL/GenBank/DDBJ whole genome shotgun (WGS) entry which is preliminary data.</text>
</comment>
<evidence type="ECO:0000313" key="2">
    <source>
        <dbReference type="EMBL" id="PJE97811.1"/>
    </source>
</evidence>
<reference evidence="2 3" key="1">
    <citation type="submission" date="2017-11" db="EMBL/GenBank/DDBJ databases">
        <title>Streptomyces carmine sp. nov., a novel actinomycete isolated from Sophora alopecuroides in Xinjiang, China.</title>
        <authorList>
            <person name="Wang Y."/>
            <person name="Luo X."/>
            <person name="Wan C."/>
            <person name="Zhang L."/>
        </authorList>
    </citation>
    <scope>NUCLEOTIDE SEQUENCE [LARGE SCALE GENOMIC DNA]</scope>
    <source>
        <strain evidence="2 3">TRM SA0054</strain>
    </source>
</reference>